<feature type="region of interest" description="Disordered" evidence="5">
    <location>
        <begin position="297"/>
        <end position="335"/>
    </location>
</feature>
<dbReference type="Pfam" id="PF00400">
    <property type="entry name" value="WD40"/>
    <property type="match status" value="3"/>
</dbReference>
<comment type="caution">
    <text evidence="6">The sequence shown here is derived from an EMBL/GenBank/DDBJ whole genome shotgun (WGS) entry which is preliminary data.</text>
</comment>
<evidence type="ECO:0000256" key="3">
    <source>
        <dbReference type="ARBA" id="ARBA00038344"/>
    </source>
</evidence>
<dbReference type="SUPFAM" id="SSF50978">
    <property type="entry name" value="WD40 repeat-like"/>
    <property type="match status" value="1"/>
</dbReference>
<accession>A0A8J8WBQ9</accession>
<feature type="region of interest" description="Disordered" evidence="5">
    <location>
        <begin position="433"/>
        <end position="465"/>
    </location>
</feature>
<evidence type="ECO:0000256" key="2">
    <source>
        <dbReference type="ARBA" id="ARBA00022786"/>
    </source>
</evidence>
<evidence type="ECO:0000313" key="7">
    <source>
        <dbReference type="Proteomes" id="UP000770661"/>
    </source>
</evidence>
<evidence type="ECO:0000256" key="5">
    <source>
        <dbReference type="SAM" id="MobiDB-lite"/>
    </source>
</evidence>
<evidence type="ECO:0000256" key="1">
    <source>
        <dbReference type="ARBA" id="ARBA00004906"/>
    </source>
</evidence>
<dbReference type="InterPro" id="IPR015943">
    <property type="entry name" value="WD40/YVTN_repeat-like_dom_sf"/>
</dbReference>
<dbReference type="OrthoDB" id="2096344at2759"/>
<proteinExistence type="inferred from homology"/>
<dbReference type="InterPro" id="IPR051865">
    <property type="entry name" value="WD-repeat_CDT2_adapter"/>
</dbReference>
<protein>
    <submittedName>
        <fullName evidence="6">Protein lethal(2)denticleless</fullName>
    </submittedName>
</protein>
<dbReference type="GO" id="GO:0030674">
    <property type="term" value="F:protein-macromolecule adaptor activity"/>
    <property type="evidence" value="ECO:0007669"/>
    <property type="project" value="TreeGrafter"/>
</dbReference>
<keyword evidence="7" id="KW-1185">Reference proteome</keyword>
<feature type="region of interest" description="Disordered" evidence="5">
    <location>
        <begin position="255"/>
        <end position="274"/>
    </location>
</feature>
<comment type="pathway">
    <text evidence="1">Protein modification; protein ubiquitination.</text>
</comment>
<dbReference type="PROSITE" id="PS50082">
    <property type="entry name" value="WD_REPEATS_2"/>
    <property type="match status" value="1"/>
</dbReference>
<dbReference type="SMART" id="SM00320">
    <property type="entry name" value="WD40"/>
    <property type="match status" value="4"/>
</dbReference>
<dbReference type="Proteomes" id="UP000770661">
    <property type="component" value="Unassembled WGS sequence"/>
</dbReference>
<dbReference type="GO" id="GO:0005634">
    <property type="term" value="C:nucleus"/>
    <property type="evidence" value="ECO:0007669"/>
    <property type="project" value="TreeGrafter"/>
</dbReference>
<dbReference type="Gene3D" id="2.130.10.10">
    <property type="entry name" value="YVTN repeat-like/Quinoprotein amine dehydrogenase"/>
    <property type="match status" value="2"/>
</dbReference>
<dbReference type="EMBL" id="JACEEZ010026262">
    <property type="protein sequence ID" value="KAG0693739.1"/>
    <property type="molecule type" value="Genomic_DNA"/>
</dbReference>
<sequence length="523" mass="57266">MHLIRHAHHSRVLAGDPSCCVIATGARDGSIIIWDKRCRPHQIADEITPAHQSAAPKVGVSPSFRRAASIRAGTTTSVTSVLFQRQHILISSGSSDGYVTSTSTPVSLEGPRIQCHEIYPHSLIKLWDLRKTHGGSRREPQCHSILGHSASQSGFTSMSLSPQEDILYASCMDNTIYAYHLAKPTPRPVAEYYGHQSLSFYVKSCVSPCGSYLLSGSSDNCAYIWLTDRPGEPVAKLTGHFDEVTAVDWCPVDDEKEHTPQPLQGLRGRATPCTPNTNERNLLLQWLVSARTPRSLTLPKTADTDSKKNSHKRKLTDLLEEDQENVPEDKEKAQSPNIERNNVLCPSTLMNSCTPPAAAKMLKFGDDSEAAYVAKSHDEAGADMADSVRPIDASDKLMSGFRKPVTNISPKTTQEGVTAAESCGHATQVDVQDAQNSNDDHSGKFSSPTANLPNFIVDGTSPHSRPEVRVEKKRGTNWLTSICHQRKLKFTVTPDKAVKNGALAKSFGLQKKSMKKTLKIKPK</sequence>
<organism evidence="6 7">
    <name type="scientific">Chionoecetes opilio</name>
    <name type="common">Atlantic snow crab</name>
    <name type="synonym">Cancer opilio</name>
    <dbReference type="NCBI Taxonomy" id="41210"/>
    <lineage>
        <taxon>Eukaryota</taxon>
        <taxon>Metazoa</taxon>
        <taxon>Ecdysozoa</taxon>
        <taxon>Arthropoda</taxon>
        <taxon>Crustacea</taxon>
        <taxon>Multicrustacea</taxon>
        <taxon>Malacostraca</taxon>
        <taxon>Eumalacostraca</taxon>
        <taxon>Eucarida</taxon>
        <taxon>Decapoda</taxon>
        <taxon>Pleocyemata</taxon>
        <taxon>Brachyura</taxon>
        <taxon>Eubrachyura</taxon>
        <taxon>Majoidea</taxon>
        <taxon>Majidae</taxon>
        <taxon>Chionoecetes</taxon>
    </lineage>
</organism>
<dbReference type="PANTHER" id="PTHR22852:SF0">
    <property type="entry name" value="DENTICLELESS PROTEIN HOMOLOG"/>
    <property type="match status" value="1"/>
</dbReference>
<keyword evidence="2" id="KW-0833">Ubl conjugation pathway</keyword>
<keyword evidence="4" id="KW-0853">WD repeat</keyword>
<dbReference type="InterPro" id="IPR036322">
    <property type="entry name" value="WD40_repeat_dom_sf"/>
</dbReference>
<comment type="similarity">
    <text evidence="3">Belongs to the WD repeat cdt2 family.</text>
</comment>
<feature type="repeat" description="WD" evidence="4">
    <location>
        <begin position="3"/>
        <end position="35"/>
    </location>
</feature>
<dbReference type="InterPro" id="IPR001680">
    <property type="entry name" value="WD40_rpt"/>
</dbReference>
<reference evidence="6" key="1">
    <citation type="submission" date="2020-07" db="EMBL/GenBank/DDBJ databases">
        <title>The High-quality genome of the commercially important snow crab, Chionoecetes opilio.</title>
        <authorList>
            <person name="Jeong J.-H."/>
            <person name="Ryu S."/>
        </authorList>
    </citation>
    <scope>NUCLEOTIDE SEQUENCE</scope>
    <source>
        <strain evidence="6">MADBK_172401_WGS</strain>
        <tissue evidence="6">Digestive gland</tissue>
    </source>
</reference>
<dbReference type="PANTHER" id="PTHR22852">
    <property type="entry name" value="LETHAL 2 DENTICLELESS PROTEIN RETINOIC ACID-REGULATED NUCLEAR MATRIX-ASSOCIATED PROTEIN"/>
    <property type="match status" value="1"/>
</dbReference>
<evidence type="ECO:0000313" key="6">
    <source>
        <dbReference type="EMBL" id="KAG0693739.1"/>
    </source>
</evidence>
<name>A0A8J8WBQ9_CHIOP</name>
<dbReference type="AlphaFoldDB" id="A0A8J8WBQ9"/>
<dbReference type="GO" id="GO:0043161">
    <property type="term" value="P:proteasome-mediated ubiquitin-dependent protein catabolic process"/>
    <property type="evidence" value="ECO:0007669"/>
    <property type="project" value="TreeGrafter"/>
</dbReference>
<gene>
    <name evidence="6" type="primary">l(2)dtl</name>
    <name evidence="6" type="ORF">GWK47_027385</name>
</gene>
<evidence type="ECO:0000256" key="4">
    <source>
        <dbReference type="PROSITE-ProRule" id="PRU00221"/>
    </source>
</evidence>